<dbReference type="SUPFAM" id="SSF81901">
    <property type="entry name" value="HCP-like"/>
    <property type="match status" value="1"/>
</dbReference>
<dbReference type="Gene3D" id="1.25.40.10">
    <property type="entry name" value="Tetratricopeptide repeat domain"/>
    <property type="match status" value="2"/>
</dbReference>
<dbReference type="PANTHER" id="PTHR45717">
    <property type="entry name" value="OS12G0527900 PROTEIN"/>
    <property type="match status" value="1"/>
</dbReference>
<evidence type="ECO:0000256" key="2">
    <source>
        <dbReference type="ARBA" id="ARBA00022737"/>
    </source>
</evidence>
<dbReference type="GO" id="GO:0005739">
    <property type="term" value="C:mitochondrion"/>
    <property type="evidence" value="ECO:0007669"/>
    <property type="project" value="TreeGrafter"/>
</dbReference>
<sequence length="465" mass="53516">MKLIPSNPWRSDDIFRVYRALLYSTRAVPYNQRRDDSLFRRISLTGDPKVSIVPVLNQWVEEGRYLKQPELQRLIKMLRSNRRFGHALQVSEWMTTERNYDLFPGDFAVRVDLISKVHGQELAEGYFYSIPETSRTFQVYGALLNCYAEHKSLDKAEATMQKMKELDNLVQEMEEMGITGGNFTVAIQLNAYATSSNIDAMEKLLTKIEVNPLVDWNVYIAVANCYLKAGLYEKTFATLKRSEQLINDKIRRVACETLLSLYTAIGKKEDVYRIWKLYRLNNMGKTYNSGYRCMLSSLEKLGDIDGAEIIVAEWESGNAIFDIRIPNLLITAYCKKGLFEKAEAYIKRLVESGNEPDASTWSRLAFGYSVHKHMDKAVETLKKSIQAGELRWKPAHLTVAACFEYLKAKGDLESAMEILWLFRERGHLTIYNRLLNYVNSENPNATALDMMKRDNDVEEDDQVSG</sequence>
<dbReference type="InterPro" id="IPR002885">
    <property type="entry name" value="PPR_rpt"/>
</dbReference>
<accession>A0AAD7VMZ8</accession>
<dbReference type="EMBL" id="JARAOO010000001">
    <property type="protein sequence ID" value="KAJ7981458.1"/>
    <property type="molecule type" value="Genomic_DNA"/>
</dbReference>
<dbReference type="Proteomes" id="UP001163823">
    <property type="component" value="Chromosome 1"/>
</dbReference>
<dbReference type="PROSITE" id="PS51375">
    <property type="entry name" value="PPR"/>
    <property type="match status" value="1"/>
</dbReference>
<proteinExistence type="inferred from homology"/>
<evidence type="ECO:0000313" key="4">
    <source>
        <dbReference type="EMBL" id="KAJ7981458.1"/>
    </source>
</evidence>
<dbReference type="PANTHER" id="PTHR45717:SF10">
    <property type="entry name" value="OS10G0501000 PROTEIN"/>
    <property type="match status" value="1"/>
</dbReference>
<evidence type="ECO:0000256" key="3">
    <source>
        <dbReference type="PROSITE-ProRule" id="PRU00708"/>
    </source>
</evidence>
<dbReference type="KEGG" id="qsa:O6P43_000720"/>
<dbReference type="Pfam" id="PF01535">
    <property type="entry name" value="PPR"/>
    <property type="match status" value="2"/>
</dbReference>
<comment type="similarity">
    <text evidence="1">Belongs to the PPR family. P subfamily.</text>
</comment>
<reference evidence="4 5" key="1">
    <citation type="journal article" date="2023" name="Science">
        <title>Elucidation of the pathway for biosynthesis of saponin adjuvants from the soapbark tree.</title>
        <authorList>
            <person name="Reed J."/>
            <person name="Orme A."/>
            <person name="El-Demerdash A."/>
            <person name="Owen C."/>
            <person name="Martin L.B.B."/>
            <person name="Misra R.C."/>
            <person name="Kikuchi S."/>
            <person name="Rejzek M."/>
            <person name="Martin A.C."/>
            <person name="Harkess A."/>
            <person name="Leebens-Mack J."/>
            <person name="Louveau T."/>
            <person name="Stephenson M.J."/>
            <person name="Osbourn A."/>
        </authorList>
    </citation>
    <scope>NUCLEOTIDE SEQUENCE [LARGE SCALE GENOMIC DNA]</scope>
    <source>
        <strain evidence="4">S10</strain>
    </source>
</reference>
<keyword evidence="2" id="KW-0677">Repeat</keyword>
<feature type="repeat" description="PPR" evidence="3">
    <location>
        <begin position="322"/>
        <end position="356"/>
    </location>
</feature>
<keyword evidence="5" id="KW-1185">Reference proteome</keyword>
<dbReference type="GO" id="GO:0003729">
    <property type="term" value="F:mRNA binding"/>
    <property type="evidence" value="ECO:0007669"/>
    <property type="project" value="UniProtKB-ARBA"/>
</dbReference>
<comment type="caution">
    <text evidence="4">The sequence shown here is derived from an EMBL/GenBank/DDBJ whole genome shotgun (WGS) entry which is preliminary data.</text>
</comment>
<dbReference type="AlphaFoldDB" id="A0AAD7VMZ8"/>
<dbReference type="NCBIfam" id="TIGR00756">
    <property type="entry name" value="PPR"/>
    <property type="match status" value="2"/>
</dbReference>
<dbReference type="InterPro" id="IPR011990">
    <property type="entry name" value="TPR-like_helical_dom_sf"/>
</dbReference>
<protein>
    <submittedName>
        <fullName evidence="4">Pentatricopeptide repeat-containing protein</fullName>
    </submittedName>
</protein>
<gene>
    <name evidence="4" type="ORF">O6P43_000720</name>
</gene>
<name>A0AAD7VMZ8_QUISA</name>
<evidence type="ECO:0000256" key="1">
    <source>
        <dbReference type="ARBA" id="ARBA00007626"/>
    </source>
</evidence>
<organism evidence="4 5">
    <name type="scientific">Quillaja saponaria</name>
    <name type="common">Soap bark tree</name>
    <dbReference type="NCBI Taxonomy" id="32244"/>
    <lineage>
        <taxon>Eukaryota</taxon>
        <taxon>Viridiplantae</taxon>
        <taxon>Streptophyta</taxon>
        <taxon>Embryophyta</taxon>
        <taxon>Tracheophyta</taxon>
        <taxon>Spermatophyta</taxon>
        <taxon>Magnoliopsida</taxon>
        <taxon>eudicotyledons</taxon>
        <taxon>Gunneridae</taxon>
        <taxon>Pentapetalae</taxon>
        <taxon>rosids</taxon>
        <taxon>fabids</taxon>
        <taxon>Fabales</taxon>
        <taxon>Quillajaceae</taxon>
        <taxon>Quillaja</taxon>
    </lineage>
</organism>
<evidence type="ECO:0000313" key="5">
    <source>
        <dbReference type="Proteomes" id="UP001163823"/>
    </source>
</evidence>